<evidence type="ECO:0000313" key="3">
    <source>
        <dbReference type="EMBL" id="GMA39937.1"/>
    </source>
</evidence>
<dbReference type="SUPFAM" id="SSF53850">
    <property type="entry name" value="Periplasmic binding protein-like II"/>
    <property type="match status" value="1"/>
</dbReference>
<evidence type="ECO:0000259" key="2">
    <source>
        <dbReference type="Pfam" id="PF00496"/>
    </source>
</evidence>
<dbReference type="PANTHER" id="PTHR30290:SF83">
    <property type="entry name" value="ABC TRANSPORTER SUBSTRATE-BINDING PROTEIN"/>
    <property type="match status" value="1"/>
</dbReference>
<accession>A0ABQ6IT97</accession>
<evidence type="ECO:0000313" key="4">
    <source>
        <dbReference type="Proteomes" id="UP001157126"/>
    </source>
</evidence>
<dbReference type="InterPro" id="IPR030678">
    <property type="entry name" value="Peptide/Ni-bd"/>
</dbReference>
<gene>
    <name evidence="3" type="primary">dppA</name>
    <name evidence="3" type="ORF">GCM10025883_19820</name>
</gene>
<dbReference type="Pfam" id="PF00496">
    <property type="entry name" value="SBP_bac_5"/>
    <property type="match status" value="1"/>
</dbReference>
<dbReference type="Gene3D" id="3.40.190.10">
    <property type="entry name" value="Periplasmic binding protein-like II"/>
    <property type="match status" value="1"/>
</dbReference>
<dbReference type="PANTHER" id="PTHR30290">
    <property type="entry name" value="PERIPLASMIC BINDING COMPONENT OF ABC TRANSPORTER"/>
    <property type="match status" value="1"/>
</dbReference>
<keyword evidence="4" id="KW-1185">Reference proteome</keyword>
<comment type="caution">
    <text evidence="3">The sequence shown here is derived from an EMBL/GenBank/DDBJ whole genome shotgun (WGS) entry which is preliminary data.</text>
</comment>
<proteinExistence type="predicted"/>
<name>A0ABQ6IT97_9MICO</name>
<dbReference type="Gene3D" id="3.10.105.10">
    <property type="entry name" value="Dipeptide-binding Protein, Domain 3"/>
    <property type="match status" value="1"/>
</dbReference>
<feature type="region of interest" description="Disordered" evidence="1">
    <location>
        <begin position="122"/>
        <end position="153"/>
    </location>
</feature>
<dbReference type="InterPro" id="IPR000914">
    <property type="entry name" value="SBP_5_dom"/>
</dbReference>
<evidence type="ECO:0000256" key="1">
    <source>
        <dbReference type="SAM" id="MobiDB-lite"/>
    </source>
</evidence>
<reference evidence="4" key="1">
    <citation type="journal article" date="2019" name="Int. J. Syst. Evol. Microbiol.">
        <title>The Global Catalogue of Microorganisms (GCM) 10K type strain sequencing project: providing services to taxonomists for standard genome sequencing and annotation.</title>
        <authorList>
            <consortium name="The Broad Institute Genomics Platform"/>
            <consortium name="The Broad Institute Genome Sequencing Center for Infectious Disease"/>
            <person name="Wu L."/>
            <person name="Ma J."/>
        </authorList>
    </citation>
    <scope>NUCLEOTIDE SEQUENCE [LARGE SCALE GENOMIC DNA]</scope>
    <source>
        <strain evidence="4">NBRC 113072</strain>
    </source>
</reference>
<dbReference type="Proteomes" id="UP001157126">
    <property type="component" value="Unassembled WGS sequence"/>
</dbReference>
<organism evidence="3 4">
    <name type="scientific">Mobilicoccus caccae</name>
    <dbReference type="NCBI Taxonomy" id="1859295"/>
    <lineage>
        <taxon>Bacteria</taxon>
        <taxon>Bacillati</taxon>
        <taxon>Actinomycetota</taxon>
        <taxon>Actinomycetes</taxon>
        <taxon>Micrococcales</taxon>
        <taxon>Dermatophilaceae</taxon>
        <taxon>Mobilicoccus</taxon>
    </lineage>
</organism>
<dbReference type="InterPro" id="IPR039424">
    <property type="entry name" value="SBP_5"/>
</dbReference>
<dbReference type="PIRSF" id="PIRSF002741">
    <property type="entry name" value="MppA"/>
    <property type="match status" value="1"/>
</dbReference>
<dbReference type="RefSeq" id="WP_284303726.1">
    <property type="nucleotide sequence ID" value="NZ_BSUO01000001.1"/>
</dbReference>
<protein>
    <submittedName>
        <fullName evidence="3">ABC transporter substrate-binding protein</fullName>
    </submittedName>
</protein>
<dbReference type="EMBL" id="BSUO01000001">
    <property type="protein sequence ID" value="GMA39937.1"/>
    <property type="molecule type" value="Genomic_DNA"/>
</dbReference>
<feature type="domain" description="Solute-binding protein family 5" evidence="2">
    <location>
        <begin position="58"/>
        <end position="397"/>
    </location>
</feature>
<sequence length="531" mass="56544">MTDPTPTHTPATGDPIVVNSLDLPTEFDPTDTTDPYTTRIASLLQRGLFRYDAKGKSVPEVAQTVETTDDRVYRVTLAEGWRFSNGEPVTADSFVDAWSLAADPAHPRLRRDLFAPIEGFVPSADLQPTTSPATAPATPPPGSKDRPTGRSPRLAGLTVLDGRTFTITLSRPHPKFDQRLGHAVFAPLPDVAFTDPAGFRRAPVGNGPYQIEGAWTADGDLRLRPNAAYTAADPAQNAGLVFRPYSDPAAAWRDVEAGRLDVLDVVPTHELADYQGRFGERAVNQPVGVTLGLVVPAGAPHWSGEAGTARRAALSLAIDREALAREVFAGTRTVATDLAAPVVEGHSRDLCAELCRLDRDEALSLLAGAGPPPGGVSIAYADDLDEGPFARALCADLTSTLQVTCTPREYLTAQALAEAVDAGRESGPYLARHQMDYPQLESFLVPRFALGALTNDSGYADPATDAALTRAATATPPERIPRFQAVQKDILETLPVIPLVNVHATAVSSASVSGVRIDVFGSPGYTQIRRP</sequence>
<dbReference type="CDD" id="cd00995">
    <property type="entry name" value="PBP2_NikA_DppA_OppA_like"/>
    <property type="match status" value="1"/>
</dbReference>